<name>A0ABR3MTQ3_9TELE</name>
<organism evidence="1 2">
    <name type="scientific">Cirrhinus molitorella</name>
    <name type="common">mud carp</name>
    <dbReference type="NCBI Taxonomy" id="172907"/>
    <lineage>
        <taxon>Eukaryota</taxon>
        <taxon>Metazoa</taxon>
        <taxon>Chordata</taxon>
        <taxon>Craniata</taxon>
        <taxon>Vertebrata</taxon>
        <taxon>Euteleostomi</taxon>
        <taxon>Actinopterygii</taxon>
        <taxon>Neopterygii</taxon>
        <taxon>Teleostei</taxon>
        <taxon>Ostariophysi</taxon>
        <taxon>Cypriniformes</taxon>
        <taxon>Cyprinidae</taxon>
        <taxon>Labeoninae</taxon>
        <taxon>Labeonini</taxon>
        <taxon>Cirrhinus</taxon>
    </lineage>
</organism>
<keyword evidence="2" id="KW-1185">Reference proteome</keyword>
<accession>A0ABR3MTQ3</accession>
<evidence type="ECO:0000313" key="1">
    <source>
        <dbReference type="EMBL" id="KAL1268022.1"/>
    </source>
</evidence>
<dbReference type="EMBL" id="JAYMGO010000009">
    <property type="protein sequence ID" value="KAL1268022.1"/>
    <property type="molecule type" value="Genomic_DNA"/>
</dbReference>
<proteinExistence type="predicted"/>
<comment type="caution">
    <text evidence="1">The sequence shown here is derived from an EMBL/GenBank/DDBJ whole genome shotgun (WGS) entry which is preliminary data.</text>
</comment>
<dbReference type="Proteomes" id="UP001558613">
    <property type="component" value="Unassembled WGS sequence"/>
</dbReference>
<gene>
    <name evidence="1" type="ORF">QQF64_033385</name>
</gene>
<reference evidence="1 2" key="1">
    <citation type="submission" date="2023-09" db="EMBL/GenBank/DDBJ databases">
        <authorList>
            <person name="Wang M."/>
        </authorList>
    </citation>
    <scope>NUCLEOTIDE SEQUENCE [LARGE SCALE GENOMIC DNA]</scope>
    <source>
        <strain evidence="1">GT-2023</strain>
        <tissue evidence="1">Liver</tissue>
    </source>
</reference>
<sequence>MHTDDFCVPPYVCKLAQSHKLHNRETEIEFGCGMYKKTLCPFPIEQREQSVFMKKINEDPQLYLSSLFKWDREVMLVHTRLRCWTICPSELFATISRLSTAACNKTSG</sequence>
<evidence type="ECO:0000313" key="2">
    <source>
        <dbReference type="Proteomes" id="UP001558613"/>
    </source>
</evidence>
<protein>
    <submittedName>
        <fullName evidence="1">Uncharacterized protein</fullName>
    </submittedName>
</protein>